<reference evidence="1 2" key="1">
    <citation type="journal article" date="2022" name="bioRxiv">
        <title>The genome of the oomycete Peronosclerospora sorghi, a cosmopolitan pathogen of maize and sorghum, is inflated with dispersed pseudogenes.</title>
        <authorList>
            <person name="Fletcher K."/>
            <person name="Martin F."/>
            <person name="Isakeit T."/>
            <person name="Cavanaugh K."/>
            <person name="Magill C."/>
            <person name="Michelmore R."/>
        </authorList>
    </citation>
    <scope>NUCLEOTIDE SEQUENCE [LARGE SCALE GENOMIC DNA]</scope>
    <source>
        <strain evidence="1">P6</strain>
    </source>
</reference>
<name>A0ACC0VPC1_9STRA</name>
<dbReference type="Proteomes" id="UP001163321">
    <property type="component" value="Chromosome 8"/>
</dbReference>
<gene>
    <name evidence="1" type="ORF">PsorP6_004710</name>
</gene>
<comment type="caution">
    <text evidence="1">The sequence shown here is derived from an EMBL/GenBank/DDBJ whole genome shotgun (WGS) entry which is preliminary data.</text>
</comment>
<evidence type="ECO:0000313" key="2">
    <source>
        <dbReference type="Proteomes" id="UP001163321"/>
    </source>
</evidence>
<keyword evidence="2" id="KW-1185">Reference proteome</keyword>
<accession>A0ACC0VPC1</accession>
<proteinExistence type="predicted"/>
<protein>
    <submittedName>
        <fullName evidence="1">Uncharacterized protein</fullName>
    </submittedName>
</protein>
<sequence length="184" mass="19864">MSAQIQQLTSSTQGSSAIPLFPALRKSRKGHLRTSCFVAEDAGDAGDAGDGGALMEANGAGDEGRVATLLHGEVVGDGGDGTVLMEEEGAGGQGGVSVSLEALVNEAPDFDWPDHSWMPYLFEHPFGHYHKGFTEATVDEAIPIERNDRLSLLRRRFFYEQRGCEDLIFLAPDGGHFDVERRTL</sequence>
<dbReference type="EMBL" id="CM047587">
    <property type="protein sequence ID" value="KAI9908007.1"/>
    <property type="molecule type" value="Genomic_DNA"/>
</dbReference>
<evidence type="ECO:0000313" key="1">
    <source>
        <dbReference type="EMBL" id="KAI9908007.1"/>
    </source>
</evidence>
<organism evidence="1 2">
    <name type="scientific">Peronosclerospora sorghi</name>
    <dbReference type="NCBI Taxonomy" id="230839"/>
    <lineage>
        <taxon>Eukaryota</taxon>
        <taxon>Sar</taxon>
        <taxon>Stramenopiles</taxon>
        <taxon>Oomycota</taxon>
        <taxon>Peronosporomycetes</taxon>
        <taxon>Peronosporales</taxon>
        <taxon>Peronosporaceae</taxon>
        <taxon>Peronosclerospora</taxon>
    </lineage>
</organism>